<feature type="compositionally biased region" description="Polar residues" evidence="1">
    <location>
        <begin position="104"/>
        <end position="113"/>
    </location>
</feature>
<comment type="caution">
    <text evidence="2">The sequence shown here is derived from an EMBL/GenBank/DDBJ whole genome shotgun (WGS) entry which is preliminary data.</text>
</comment>
<keyword evidence="3" id="KW-1185">Reference proteome</keyword>
<feature type="compositionally biased region" description="Basic residues" evidence="1">
    <location>
        <begin position="114"/>
        <end position="127"/>
    </location>
</feature>
<accession>A0AAE1D4I8</accession>
<reference evidence="2" key="1">
    <citation type="journal article" date="2023" name="G3 (Bethesda)">
        <title>A reference genome for the long-term kleptoplast-retaining sea slug Elysia crispata morphotype clarki.</title>
        <authorList>
            <person name="Eastman K.E."/>
            <person name="Pendleton A.L."/>
            <person name="Shaikh M.A."/>
            <person name="Suttiyut T."/>
            <person name="Ogas R."/>
            <person name="Tomko P."/>
            <person name="Gavelis G."/>
            <person name="Widhalm J.R."/>
            <person name="Wisecaver J.H."/>
        </authorList>
    </citation>
    <scope>NUCLEOTIDE SEQUENCE</scope>
    <source>
        <strain evidence="2">ECLA1</strain>
    </source>
</reference>
<evidence type="ECO:0000313" key="2">
    <source>
        <dbReference type="EMBL" id="KAK3756525.1"/>
    </source>
</evidence>
<gene>
    <name evidence="2" type="ORF">RRG08_061585</name>
</gene>
<dbReference type="EMBL" id="JAWDGP010005499">
    <property type="protein sequence ID" value="KAK3756525.1"/>
    <property type="molecule type" value="Genomic_DNA"/>
</dbReference>
<name>A0AAE1D4I8_9GAST</name>
<evidence type="ECO:0000256" key="1">
    <source>
        <dbReference type="SAM" id="MobiDB-lite"/>
    </source>
</evidence>
<dbReference type="Proteomes" id="UP001283361">
    <property type="component" value="Unassembled WGS sequence"/>
</dbReference>
<organism evidence="2 3">
    <name type="scientific">Elysia crispata</name>
    <name type="common">lettuce slug</name>
    <dbReference type="NCBI Taxonomy" id="231223"/>
    <lineage>
        <taxon>Eukaryota</taxon>
        <taxon>Metazoa</taxon>
        <taxon>Spiralia</taxon>
        <taxon>Lophotrochozoa</taxon>
        <taxon>Mollusca</taxon>
        <taxon>Gastropoda</taxon>
        <taxon>Heterobranchia</taxon>
        <taxon>Euthyneura</taxon>
        <taxon>Panpulmonata</taxon>
        <taxon>Sacoglossa</taxon>
        <taxon>Placobranchoidea</taxon>
        <taxon>Plakobranchidae</taxon>
        <taxon>Elysia</taxon>
    </lineage>
</organism>
<evidence type="ECO:0000313" key="3">
    <source>
        <dbReference type="Proteomes" id="UP001283361"/>
    </source>
</evidence>
<feature type="region of interest" description="Disordered" evidence="1">
    <location>
        <begin position="89"/>
        <end position="127"/>
    </location>
</feature>
<proteinExistence type="predicted"/>
<protein>
    <submittedName>
        <fullName evidence="2">Uncharacterized protein</fullName>
    </submittedName>
</protein>
<sequence length="127" mass="14089">MLYSSYSPALTKLFIISFSYSTCFIQLSEIKEKKLLVTPRKFPESLGFPRKDNHAGPLIARPVSSQQTATYVCPPLSFLATHKAVTDRSANQEPLSPVGLRSIKANQSKPSRQATRHPGKPPIKPRP</sequence>
<dbReference type="AlphaFoldDB" id="A0AAE1D4I8"/>